<dbReference type="RefSeq" id="WP_089320090.1">
    <property type="nucleotide sequence ID" value="NZ_FZOQ01000014.1"/>
</dbReference>
<gene>
    <name evidence="1" type="ORF">SAMN06296052_11448</name>
</gene>
<organism evidence="1 2">
    <name type="scientific">Pontibacter ummariensis</name>
    <dbReference type="NCBI Taxonomy" id="1610492"/>
    <lineage>
        <taxon>Bacteria</taxon>
        <taxon>Pseudomonadati</taxon>
        <taxon>Bacteroidota</taxon>
        <taxon>Cytophagia</taxon>
        <taxon>Cytophagales</taxon>
        <taxon>Hymenobacteraceae</taxon>
        <taxon>Pontibacter</taxon>
    </lineage>
</organism>
<dbReference type="EMBL" id="FZOQ01000014">
    <property type="protein sequence ID" value="SNS82163.1"/>
    <property type="molecule type" value="Genomic_DNA"/>
</dbReference>
<protein>
    <submittedName>
        <fullName evidence="1">Uncharacterized protein</fullName>
    </submittedName>
</protein>
<name>A0A239HMU3_9BACT</name>
<reference evidence="2" key="1">
    <citation type="submission" date="2017-06" db="EMBL/GenBank/DDBJ databases">
        <authorList>
            <person name="Varghese N."/>
            <person name="Submissions S."/>
        </authorList>
    </citation>
    <scope>NUCLEOTIDE SEQUENCE [LARGE SCALE GENOMIC DNA]</scope>
    <source>
        <strain evidence="2">NKM1</strain>
    </source>
</reference>
<evidence type="ECO:0000313" key="2">
    <source>
        <dbReference type="Proteomes" id="UP000198432"/>
    </source>
</evidence>
<proteinExistence type="predicted"/>
<evidence type="ECO:0000313" key="1">
    <source>
        <dbReference type="EMBL" id="SNS82163.1"/>
    </source>
</evidence>
<accession>A0A239HMU3</accession>
<sequence>MGTMLELMFETIDIKTLDKRQTVEGLFYIHQLLKKASHPLKIDQYKTIESALQLRASVLREERARTSLA</sequence>
<keyword evidence="2" id="KW-1185">Reference proteome</keyword>
<dbReference type="Proteomes" id="UP000198432">
    <property type="component" value="Unassembled WGS sequence"/>
</dbReference>
<dbReference type="AlphaFoldDB" id="A0A239HMU3"/>